<dbReference type="GO" id="GO:0005886">
    <property type="term" value="C:plasma membrane"/>
    <property type="evidence" value="ECO:0007669"/>
    <property type="project" value="UniProtKB-SubCell"/>
</dbReference>
<feature type="transmembrane region" description="Helical" evidence="6">
    <location>
        <begin position="12"/>
        <end position="33"/>
    </location>
</feature>
<dbReference type="PANTHER" id="PTHR12677:SF59">
    <property type="entry name" value="GOLGI APPARATUS MEMBRANE PROTEIN TVP38-RELATED"/>
    <property type="match status" value="1"/>
</dbReference>
<evidence type="ECO:0000313" key="8">
    <source>
        <dbReference type="EMBL" id="PPK80090.1"/>
    </source>
</evidence>
<dbReference type="InterPro" id="IPR015414">
    <property type="entry name" value="TMEM64"/>
</dbReference>
<comment type="similarity">
    <text evidence="6">Belongs to the TVP38/TMEM64 family.</text>
</comment>
<feature type="transmembrane region" description="Helical" evidence="6">
    <location>
        <begin position="198"/>
        <end position="218"/>
    </location>
</feature>
<feature type="transmembrane region" description="Helical" evidence="6">
    <location>
        <begin position="54"/>
        <end position="73"/>
    </location>
</feature>
<dbReference type="EMBL" id="PTJA01000007">
    <property type="protein sequence ID" value="PPK80090.1"/>
    <property type="molecule type" value="Genomic_DNA"/>
</dbReference>
<name>A0A2S6HR26_9FIRM</name>
<evidence type="ECO:0000313" key="9">
    <source>
        <dbReference type="Proteomes" id="UP000237749"/>
    </source>
</evidence>
<keyword evidence="3 6" id="KW-0812">Transmembrane</keyword>
<keyword evidence="4 6" id="KW-1133">Transmembrane helix</keyword>
<evidence type="ECO:0000256" key="1">
    <source>
        <dbReference type="ARBA" id="ARBA00004651"/>
    </source>
</evidence>
<keyword evidence="9" id="KW-1185">Reference proteome</keyword>
<proteinExistence type="inferred from homology"/>
<protein>
    <recommendedName>
        <fullName evidence="6">TVP38/TMEM64 family membrane protein</fullName>
    </recommendedName>
</protein>
<dbReference type="Pfam" id="PF09335">
    <property type="entry name" value="VTT_dom"/>
    <property type="match status" value="1"/>
</dbReference>
<keyword evidence="2 6" id="KW-1003">Cell membrane</keyword>
<dbReference type="PANTHER" id="PTHR12677">
    <property type="entry name" value="GOLGI APPARATUS MEMBRANE PROTEIN TVP38-RELATED"/>
    <property type="match status" value="1"/>
</dbReference>
<evidence type="ECO:0000256" key="3">
    <source>
        <dbReference type="ARBA" id="ARBA00022692"/>
    </source>
</evidence>
<accession>A0A2S6HR26</accession>
<reference evidence="8 9" key="1">
    <citation type="submission" date="2018-02" db="EMBL/GenBank/DDBJ databases">
        <title>Genomic Encyclopedia of Archaeal and Bacterial Type Strains, Phase II (KMG-II): from individual species to whole genera.</title>
        <authorList>
            <person name="Goeker M."/>
        </authorList>
    </citation>
    <scope>NUCLEOTIDE SEQUENCE [LARGE SCALE GENOMIC DNA]</scope>
    <source>
        <strain evidence="8 9">DSM 3808</strain>
    </source>
</reference>
<dbReference type="InterPro" id="IPR032816">
    <property type="entry name" value="VTT_dom"/>
</dbReference>
<dbReference type="OrthoDB" id="9812980at2"/>
<gene>
    <name evidence="8" type="ORF">BXY41_10718</name>
</gene>
<evidence type="ECO:0000256" key="6">
    <source>
        <dbReference type="RuleBase" id="RU366058"/>
    </source>
</evidence>
<feature type="transmembrane region" description="Helical" evidence="6">
    <location>
        <begin position="85"/>
        <end position="109"/>
    </location>
</feature>
<comment type="caution">
    <text evidence="6">Lacks conserved residue(s) required for the propagation of feature annotation.</text>
</comment>
<dbReference type="AlphaFoldDB" id="A0A2S6HR26"/>
<dbReference type="Proteomes" id="UP000237749">
    <property type="component" value="Unassembled WGS sequence"/>
</dbReference>
<feature type="domain" description="VTT" evidence="7">
    <location>
        <begin position="73"/>
        <end position="191"/>
    </location>
</feature>
<comment type="caution">
    <text evidence="8">The sequence shown here is derived from an EMBL/GenBank/DDBJ whole genome shotgun (WGS) entry which is preliminary data.</text>
</comment>
<organism evidence="8 9">
    <name type="scientific">Lacrimispora xylanisolvens</name>
    <dbReference type="NCBI Taxonomy" id="384636"/>
    <lineage>
        <taxon>Bacteria</taxon>
        <taxon>Bacillati</taxon>
        <taxon>Bacillota</taxon>
        <taxon>Clostridia</taxon>
        <taxon>Lachnospirales</taxon>
        <taxon>Lachnospiraceae</taxon>
        <taxon>Lacrimispora</taxon>
    </lineage>
</organism>
<evidence type="ECO:0000256" key="4">
    <source>
        <dbReference type="ARBA" id="ARBA00022989"/>
    </source>
</evidence>
<sequence length="237" mass="25989">MKKNNSTVIQLIFVFVLLFSLMLALGLLSLPYIRLLSAPEIQQKLKMMVTSLGLWGWLLVLSIQVIQIVIAFIPGEPIEILAGALYGWAGGLFLCLLGCVMASSGIFVFSKRVGAPFAANLIRTGRLDKFSFLKDTKKLETIVFILFLIPGTPKDMLTYVVGTSSMKLIPFLAISTLARLPSVLSSTIIGSAMREGQWIMSASVFAFTAMLGIIGIKYQDGIIRFCKRIGKKINGME</sequence>
<keyword evidence="5 6" id="KW-0472">Membrane</keyword>
<comment type="subcellular location">
    <subcellularLocation>
        <location evidence="1 6">Cell membrane</location>
        <topology evidence="1 6">Multi-pass membrane protein</topology>
    </subcellularLocation>
</comment>
<evidence type="ECO:0000256" key="2">
    <source>
        <dbReference type="ARBA" id="ARBA00022475"/>
    </source>
</evidence>
<evidence type="ECO:0000259" key="7">
    <source>
        <dbReference type="Pfam" id="PF09335"/>
    </source>
</evidence>
<evidence type="ECO:0000256" key="5">
    <source>
        <dbReference type="ARBA" id="ARBA00023136"/>
    </source>
</evidence>